<dbReference type="EMBL" id="CP005987">
    <property type="protein sequence ID" value="AIA56772.1"/>
    <property type="molecule type" value="Genomic_DNA"/>
</dbReference>
<dbReference type="AlphaFoldDB" id="A0A060A416"/>
<dbReference type="RefSeq" id="WP_040131417.1">
    <property type="nucleotide sequence ID" value="NZ_JAAOMK010000141.1"/>
</dbReference>
<evidence type="ECO:0000313" key="3">
    <source>
        <dbReference type="Proteomes" id="UP000005522"/>
    </source>
</evidence>
<dbReference type="HOGENOM" id="CLU_2244071_0_0_6"/>
<proteinExistence type="predicted"/>
<name>A0A060A416_ACICK</name>
<feature type="region of interest" description="Disordered" evidence="1">
    <location>
        <begin position="60"/>
        <end position="88"/>
    </location>
</feature>
<feature type="compositionally biased region" description="Basic and acidic residues" evidence="1">
    <location>
        <begin position="65"/>
        <end position="78"/>
    </location>
</feature>
<dbReference type="Proteomes" id="UP000005522">
    <property type="component" value="Plasmid megap mpAca1.1"/>
</dbReference>
<keyword evidence="2" id="KW-0614">Plasmid</keyword>
<dbReference type="KEGG" id="acz:Acaty_m0199"/>
<evidence type="ECO:0000313" key="2">
    <source>
        <dbReference type="EMBL" id="AIA56772.1"/>
    </source>
</evidence>
<geneLocation type="plasmid" evidence="3">
    <name>megaPlasmid mpAca1.1</name>
</geneLocation>
<organism evidence="2 3">
    <name type="scientific">Acidithiobacillus caldus (strain ATCC 51756 / DSM 8584 / KU)</name>
    <dbReference type="NCBI Taxonomy" id="637389"/>
    <lineage>
        <taxon>Bacteria</taxon>
        <taxon>Pseudomonadati</taxon>
        <taxon>Pseudomonadota</taxon>
        <taxon>Acidithiobacillia</taxon>
        <taxon>Acidithiobacillales</taxon>
        <taxon>Acidithiobacillaceae</taxon>
        <taxon>Acidithiobacillus</taxon>
    </lineage>
</organism>
<evidence type="ECO:0000256" key="1">
    <source>
        <dbReference type="SAM" id="MobiDB-lite"/>
    </source>
</evidence>
<accession>A0A060A416</accession>
<gene>
    <name evidence="2" type="ORF">Acaty_m0199</name>
</gene>
<sequence length="104" mass="11775">MFRLRVGLPFWLDAIALHAGAYTLIPVDALWFPSAVYWLVRHYHNAVHIPIPKRIGFTPHYGNDQTKEGTAENPDPTRQDLPGRLAKIPAHPLDDGVLQRFALL</sequence>
<reference evidence="2 3" key="1">
    <citation type="journal article" date="2009" name="J. Bacteriol.">
        <title>Draft genome sequence of the extremely acidophilic bacterium Acidithiobacillus caldus ATCC 51756 reveals metabolic versatility in the genus Acidithiobacillus.</title>
        <authorList>
            <person name="Valdes J."/>
            <person name="Quatrini R."/>
            <person name="Hallberg K."/>
            <person name="Dopson M."/>
            <person name="Valenzuela P.D."/>
            <person name="Holmes D.S."/>
        </authorList>
    </citation>
    <scope>NUCLEOTIDE SEQUENCE [LARGE SCALE GENOMIC DNA]</scope>
    <source>
        <strain evidence="3">ATCC 51756 / DSM 8584 / KU</strain>
        <plasmid evidence="3">megaPlasmid mpAca1.1</plasmid>
    </source>
</reference>
<protein>
    <submittedName>
        <fullName evidence="2">Uncharacterized protein</fullName>
    </submittedName>
</protein>